<dbReference type="RefSeq" id="WP_302711309.1">
    <property type="nucleotide sequence ID" value="NZ_JAULRT010000032.1"/>
</dbReference>
<organism evidence="1 2">
    <name type="scientific">Gilvimarinus algae</name>
    <dbReference type="NCBI Taxonomy" id="3058037"/>
    <lineage>
        <taxon>Bacteria</taxon>
        <taxon>Pseudomonadati</taxon>
        <taxon>Pseudomonadota</taxon>
        <taxon>Gammaproteobacteria</taxon>
        <taxon>Cellvibrionales</taxon>
        <taxon>Cellvibrionaceae</taxon>
        <taxon>Gilvimarinus</taxon>
    </lineage>
</organism>
<dbReference type="EC" id="3.4.23.-" evidence="1"/>
<dbReference type="InterPro" id="IPR034122">
    <property type="entry name" value="Retropepsin-like_bacterial"/>
</dbReference>
<dbReference type="Proteomes" id="UP001168380">
    <property type="component" value="Unassembled WGS sequence"/>
</dbReference>
<comment type="caution">
    <text evidence="1">The sequence shown here is derived from an EMBL/GenBank/DDBJ whole genome shotgun (WGS) entry which is preliminary data.</text>
</comment>
<dbReference type="GO" id="GO:0008233">
    <property type="term" value="F:peptidase activity"/>
    <property type="evidence" value="ECO:0007669"/>
    <property type="project" value="UniProtKB-KW"/>
</dbReference>
<proteinExistence type="predicted"/>
<dbReference type="GO" id="GO:0006508">
    <property type="term" value="P:proteolysis"/>
    <property type="evidence" value="ECO:0007669"/>
    <property type="project" value="UniProtKB-KW"/>
</dbReference>
<accession>A0ABT8TAN7</accession>
<reference evidence="1" key="1">
    <citation type="submission" date="2023-07" db="EMBL/GenBank/DDBJ databases">
        <title>Gilvimarinus algae sp. nov., isolated from the surface of Kelp.</title>
        <authorList>
            <person name="Sun Y.Y."/>
            <person name="Gong Y."/>
            <person name="Du Z.J."/>
        </authorList>
    </citation>
    <scope>NUCLEOTIDE SEQUENCE</scope>
    <source>
        <strain evidence="1">SDUM040014</strain>
    </source>
</reference>
<dbReference type="PROSITE" id="PS00141">
    <property type="entry name" value="ASP_PROTEASE"/>
    <property type="match status" value="1"/>
</dbReference>
<dbReference type="SUPFAM" id="SSF50630">
    <property type="entry name" value="Acid proteases"/>
    <property type="match status" value="1"/>
</dbReference>
<keyword evidence="2" id="KW-1185">Reference proteome</keyword>
<gene>
    <name evidence="1" type="ORF">QWI16_03305</name>
</gene>
<dbReference type="Gene3D" id="2.40.70.10">
    <property type="entry name" value="Acid Proteases"/>
    <property type="match status" value="1"/>
</dbReference>
<keyword evidence="1" id="KW-0378">Hydrolase</keyword>
<dbReference type="NCBIfam" id="TIGR02281">
    <property type="entry name" value="clan_AA_DTGA"/>
    <property type="match status" value="1"/>
</dbReference>
<keyword evidence="1" id="KW-0645">Protease</keyword>
<evidence type="ECO:0000313" key="1">
    <source>
        <dbReference type="EMBL" id="MDO3381184.1"/>
    </source>
</evidence>
<dbReference type="InterPro" id="IPR011969">
    <property type="entry name" value="Clan_AA_Asp_peptidase_C"/>
</dbReference>
<name>A0ABT8TAN7_9GAMM</name>
<dbReference type="InterPro" id="IPR001969">
    <property type="entry name" value="Aspartic_peptidase_AS"/>
</dbReference>
<dbReference type="InterPro" id="IPR021109">
    <property type="entry name" value="Peptidase_aspartic_dom_sf"/>
</dbReference>
<dbReference type="CDD" id="cd05483">
    <property type="entry name" value="retropepsin_like_bacteria"/>
    <property type="match status" value="1"/>
</dbReference>
<dbReference type="EMBL" id="JAULRT010000032">
    <property type="protein sequence ID" value="MDO3381184.1"/>
    <property type="molecule type" value="Genomic_DNA"/>
</dbReference>
<dbReference type="Pfam" id="PF13975">
    <property type="entry name" value="gag-asp_proteas"/>
    <property type="match status" value="1"/>
</dbReference>
<protein>
    <submittedName>
        <fullName evidence="1">TIGR02281 family clan AA aspartic protease</fullName>
        <ecNumber evidence="1">3.4.23.-</ecNumber>
    </submittedName>
</protein>
<evidence type="ECO:0000313" key="2">
    <source>
        <dbReference type="Proteomes" id="UP001168380"/>
    </source>
</evidence>
<sequence length="212" mass="22484">MMRLIGIGLALWLLCSAGWAANLSVKMLAKDSALIEINGKQRMMRAGQTSPEGVTLLSASRAGAELEYEGQRYSLGLEKHIATAFEQADLPEVRIASGRGGHYEASGRINGIPVKFMVDTGATSVAMSSHAAEQLGINYRAGQEIQVSTANGIAAAYNIWLDSVSVGSVEVKHVEAAVIIGSSPRTILLGNSYLSLVDMSTEQGVLVLKARH</sequence>